<dbReference type="HOGENOM" id="CLU_3316358_0_0_11"/>
<evidence type="ECO:0000313" key="2">
    <source>
        <dbReference type="Proteomes" id="UP000017174"/>
    </source>
</evidence>
<accession>U7UUB0</accession>
<proteinExistence type="predicted"/>
<dbReference type="Proteomes" id="UP000017174">
    <property type="component" value="Unassembled WGS sequence"/>
</dbReference>
<name>U7UUB0_9MICC</name>
<dbReference type="EMBL" id="AXZG01000083">
    <property type="protein sequence ID" value="ERT63022.1"/>
    <property type="molecule type" value="Genomic_DNA"/>
</dbReference>
<gene>
    <name evidence="1" type="ORF">HMPREF0742_02722</name>
</gene>
<protein>
    <submittedName>
        <fullName evidence="1">Uncharacterized protein</fullName>
    </submittedName>
</protein>
<reference evidence="1 2" key="1">
    <citation type="submission" date="2013-08" db="EMBL/GenBank/DDBJ databases">
        <authorList>
            <person name="Weinstock G."/>
            <person name="Sodergren E."/>
            <person name="Wylie T."/>
            <person name="Fulton L."/>
            <person name="Fulton R."/>
            <person name="Fronick C."/>
            <person name="O'Laughlin M."/>
            <person name="Godfrey J."/>
            <person name="Miner T."/>
            <person name="Herter B."/>
            <person name="Appelbaum E."/>
            <person name="Cordes M."/>
            <person name="Lek S."/>
            <person name="Wollam A."/>
            <person name="Pepin K.H."/>
            <person name="Palsikar V.B."/>
            <person name="Mitreva M."/>
            <person name="Wilson R.K."/>
        </authorList>
    </citation>
    <scope>NUCLEOTIDE SEQUENCE [LARGE SCALE GENOMIC DNA]</scope>
    <source>
        <strain evidence="1 2">F0184</strain>
    </source>
</reference>
<organism evidence="1 2">
    <name type="scientific">Rothia aeria F0184</name>
    <dbReference type="NCBI Taxonomy" id="888019"/>
    <lineage>
        <taxon>Bacteria</taxon>
        <taxon>Bacillati</taxon>
        <taxon>Actinomycetota</taxon>
        <taxon>Actinomycetes</taxon>
        <taxon>Micrococcales</taxon>
        <taxon>Micrococcaceae</taxon>
        <taxon>Rothia</taxon>
    </lineage>
</organism>
<evidence type="ECO:0000313" key="1">
    <source>
        <dbReference type="EMBL" id="ERT63022.1"/>
    </source>
</evidence>
<dbReference type="AlphaFoldDB" id="U7UUB0"/>
<comment type="caution">
    <text evidence="1">The sequence shown here is derived from an EMBL/GenBank/DDBJ whole genome shotgun (WGS) entry which is preliminary data.</text>
</comment>
<sequence>MQVHGEYPSGSGFRPSRDFQLPIRLTYQDLAGPAAILGA</sequence>